<keyword evidence="3" id="KW-1185">Reference proteome</keyword>
<organism evidence="2 3">
    <name type="scientific">Phenylobacterium koreense</name>
    <dbReference type="NCBI Taxonomy" id="266125"/>
    <lineage>
        <taxon>Bacteria</taxon>
        <taxon>Pseudomonadati</taxon>
        <taxon>Pseudomonadota</taxon>
        <taxon>Alphaproteobacteria</taxon>
        <taxon>Caulobacterales</taxon>
        <taxon>Caulobacteraceae</taxon>
        <taxon>Phenylobacterium</taxon>
    </lineage>
</organism>
<proteinExistence type="predicted"/>
<gene>
    <name evidence="2" type="ORF">ABID41_001530</name>
</gene>
<dbReference type="Proteomes" id="UP001549110">
    <property type="component" value="Unassembled WGS sequence"/>
</dbReference>
<dbReference type="EMBL" id="JBEPLU010000001">
    <property type="protein sequence ID" value="MET3526435.1"/>
    <property type="molecule type" value="Genomic_DNA"/>
</dbReference>
<dbReference type="RefSeq" id="WP_331928856.1">
    <property type="nucleotide sequence ID" value="NZ_JBEPLU010000001.1"/>
</dbReference>
<evidence type="ECO:0000313" key="3">
    <source>
        <dbReference type="Proteomes" id="UP001549110"/>
    </source>
</evidence>
<feature type="transmembrane region" description="Helical" evidence="1">
    <location>
        <begin position="15"/>
        <end position="36"/>
    </location>
</feature>
<keyword evidence="1" id="KW-1133">Transmembrane helix</keyword>
<protein>
    <submittedName>
        <fullName evidence="2">Uncharacterized protein</fullName>
    </submittedName>
</protein>
<keyword evidence="1" id="KW-0472">Membrane</keyword>
<evidence type="ECO:0000256" key="1">
    <source>
        <dbReference type="SAM" id="Phobius"/>
    </source>
</evidence>
<sequence length="54" mass="5545">MGEDDQSRRVHGGALATWLGIVAMVIIFVASVVVAARSEVAQPEARSAIAAGPL</sequence>
<reference evidence="2 3" key="1">
    <citation type="submission" date="2024-06" db="EMBL/GenBank/DDBJ databases">
        <title>Genomic Encyclopedia of Type Strains, Phase IV (KMG-IV): sequencing the most valuable type-strain genomes for metagenomic binning, comparative biology and taxonomic classification.</title>
        <authorList>
            <person name="Goeker M."/>
        </authorList>
    </citation>
    <scope>NUCLEOTIDE SEQUENCE [LARGE SCALE GENOMIC DNA]</scope>
    <source>
        <strain evidence="2 3">DSM 17809</strain>
    </source>
</reference>
<accession>A0ABV2EHC8</accession>
<name>A0ABV2EHC8_9CAUL</name>
<comment type="caution">
    <text evidence="2">The sequence shown here is derived from an EMBL/GenBank/DDBJ whole genome shotgun (WGS) entry which is preliminary data.</text>
</comment>
<evidence type="ECO:0000313" key="2">
    <source>
        <dbReference type="EMBL" id="MET3526435.1"/>
    </source>
</evidence>
<keyword evidence="1" id="KW-0812">Transmembrane</keyword>